<comment type="caution">
    <text evidence="1">The sequence shown here is derived from an EMBL/GenBank/DDBJ whole genome shotgun (WGS) entry which is preliminary data.</text>
</comment>
<name>A0ACC1JW89_9FUNG</name>
<protein>
    <submittedName>
        <fullName evidence="1">Uncharacterized protein</fullName>
    </submittedName>
</protein>
<dbReference type="EMBL" id="JANBUJ010001137">
    <property type="protein sequence ID" value="KAJ2768580.1"/>
    <property type="molecule type" value="Genomic_DNA"/>
</dbReference>
<reference evidence="1" key="1">
    <citation type="submission" date="2022-07" db="EMBL/GenBank/DDBJ databases">
        <title>Phylogenomic reconstructions and comparative analyses of Kickxellomycotina fungi.</title>
        <authorList>
            <person name="Reynolds N.K."/>
            <person name="Stajich J.E."/>
            <person name="Barry K."/>
            <person name="Grigoriev I.V."/>
            <person name="Crous P."/>
            <person name="Smith M.E."/>
        </authorList>
    </citation>
    <scope>NUCLEOTIDE SEQUENCE</scope>
    <source>
        <strain evidence="1">CBS 109366</strain>
    </source>
</reference>
<proteinExistence type="predicted"/>
<gene>
    <name evidence="1" type="ORF">IWQ57_003477</name>
</gene>
<evidence type="ECO:0000313" key="2">
    <source>
        <dbReference type="Proteomes" id="UP001140234"/>
    </source>
</evidence>
<dbReference type="Proteomes" id="UP001140234">
    <property type="component" value="Unassembled WGS sequence"/>
</dbReference>
<accession>A0ACC1JW89</accession>
<sequence length="223" mass="24321">WYKRVNNALYAISSYFFFKRVGVFNQGPDRDAVPAGVDGTRSLAVQKAPAPQASGRHARTARRSQTEARRAVDTESLFAGKGAYSSLVPSGELHQQYQEHLDCLVNEFDGRWAVPRAVAKHYYNEVYRNKDGLNNANAEVMGGAAAIRAVRKVAWHAGRHEGEEASDRAVMDCALTEVADLLARKAAVAPLAADEVFENVGRFALATIIQIKVGAAQDTMCAQ</sequence>
<feature type="non-terminal residue" evidence="1">
    <location>
        <position position="1"/>
    </location>
</feature>
<keyword evidence="2" id="KW-1185">Reference proteome</keyword>
<organism evidence="1 2">
    <name type="scientific">Coemansia nantahalensis</name>
    <dbReference type="NCBI Taxonomy" id="2789366"/>
    <lineage>
        <taxon>Eukaryota</taxon>
        <taxon>Fungi</taxon>
        <taxon>Fungi incertae sedis</taxon>
        <taxon>Zoopagomycota</taxon>
        <taxon>Kickxellomycotina</taxon>
        <taxon>Kickxellomycetes</taxon>
        <taxon>Kickxellales</taxon>
        <taxon>Kickxellaceae</taxon>
        <taxon>Coemansia</taxon>
    </lineage>
</organism>
<evidence type="ECO:0000313" key="1">
    <source>
        <dbReference type="EMBL" id="KAJ2768580.1"/>
    </source>
</evidence>